<dbReference type="PROSITE" id="PS50943">
    <property type="entry name" value="HTH_CROC1"/>
    <property type="match status" value="1"/>
</dbReference>
<proteinExistence type="predicted"/>
<sequence length="72" mass="8403">MGNINNRLTVLRAEHGWSQKEVASHLNISRQTIISLEKNRYSPSLKLAFEIANLFQVNINDVFQYEREGRDE</sequence>
<dbReference type="PANTHER" id="PTHR46558:SF4">
    <property type="entry name" value="DNA-BIDING PHAGE PROTEIN"/>
    <property type="match status" value="1"/>
</dbReference>
<gene>
    <name evidence="3" type="ORF">SAMN05421737_11063</name>
</gene>
<feature type="domain" description="HTH cro/C1-type" evidence="2">
    <location>
        <begin position="8"/>
        <end position="62"/>
    </location>
</feature>
<reference evidence="4" key="1">
    <citation type="submission" date="2016-09" db="EMBL/GenBank/DDBJ databases">
        <authorList>
            <person name="Varghese N."/>
            <person name="Submissions S."/>
        </authorList>
    </citation>
    <scope>NUCLEOTIDE SEQUENCE [LARGE SCALE GENOMIC DNA]</scope>
    <source>
        <strain evidence="4">25nlg</strain>
    </source>
</reference>
<dbReference type="OrthoDB" id="9808239at2"/>
<keyword evidence="4" id="KW-1185">Reference proteome</keyword>
<dbReference type="Gene3D" id="1.10.260.40">
    <property type="entry name" value="lambda repressor-like DNA-binding domains"/>
    <property type="match status" value="1"/>
</dbReference>
<dbReference type="GO" id="GO:0003677">
    <property type="term" value="F:DNA binding"/>
    <property type="evidence" value="ECO:0007669"/>
    <property type="project" value="UniProtKB-KW"/>
</dbReference>
<evidence type="ECO:0000313" key="3">
    <source>
        <dbReference type="EMBL" id="SDC56207.1"/>
    </source>
</evidence>
<dbReference type="InterPro" id="IPR001387">
    <property type="entry name" value="Cro/C1-type_HTH"/>
</dbReference>
<dbReference type="STRING" id="1464122.SAMN05421737_11063"/>
<dbReference type="SMART" id="SM00530">
    <property type="entry name" value="HTH_XRE"/>
    <property type="match status" value="1"/>
</dbReference>
<accession>A0A1G6MLU9</accession>
<name>A0A1G6MLU9_9BACI</name>
<dbReference type="CDD" id="cd00093">
    <property type="entry name" value="HTH_XRE"/>
    <property type="match status" value="1"/>
</dbReference>
<dbReference type="Proteomes" id="UP000242662">
    <property type="component" value="Unassembled WGS sequence"/>
</dbReference>
<organism evidence="3 4">
    <name type="scientific">Shouchella lonarensis</name>
    <dbReference type="NCBI Taxonomy" id="1464122"/>
    <lineage>
        <taxon>Bacteria</taxon>
        <taxon>Bacillati</taxon>
        <taxon>Bacillota</taxon>
        <taxon>Bacilli</taxon>
        <taxon>Bacillales</taxon>
        <taxon>Bacillaceae</taxon>
        <taxon>Shouchella</taxon>
    </lineage>
</organism>
<dbReference type="PANTHER" id="PTHR46558">
    <property type="entry name" value="TRACRIPTIONAL REGULATORY PROTEIN-RELATED-RELATED"/>
    <property type="match status" value="1"/>
</dbReference>
<dbReference type="AlphaFoldDB" id="A0A1G6MLU9"/>
<dbReference type="Pfam" id="PF01381">
    <property type="entry name" value="HTH_3"/>
    <property type="match status" value="1"/>
</dbReference>
<dbReference type="InterPro" id="IPR010982">
    <property type="entry name" value="Lambda_DNA-bd_dom_sf"/>
</dbReference>
<dbReference type="EMBL" id="FMYM01000010">
    <property type="protein sequence ID" value="SDC56207.1"/>
    <property type="molecule type" value="Genomic_DNA"/>
</dbReference>
<evidence type="ECO:0000259" key="2">
    <source>
        <dbReference type="PROSITE" id="PS50943"/>
    </source>
</evidence>
<protein>
    <submittedName>
        <fullName evidence="3">Transcriptional regulator</fullName>
    </submittedName>
</protein>
<evidence type="ECO:0000256" key="1">
    <source>
        <dbReference type="ARBA" id="ARBA00023125"/>
    </source>
</evidence>
<dbReference type="SUPFAM" id="SSF47413">
    <property type="entry name" value="lambda repressor-like DNA-binding domains"/>
    <property type="match status" value="1"/>
</dbReference>
<dbReference type="RefSeq" id="WP_090776358.1">
    <property type="nucleotide sequence ID" value="NZ_FMYM01000010.1"/>
</dbReference>
<evidence type="ECO:0000313" key="4">
    <source>
        <dbReference type="Proteomes" id="UP000242662"/>
    </source>
</evidence>
<keyword evidence="1" id="KW-0238">DNA-binding</keyword>